<dbReference type="Proteomes" id="UP000257109">
    <property type="component" value="Unassembled WGS sequence"/>
</dbReference>
<dbReference type="EMBL" id="QJKJ01002355">
    <property type="protein sequence ID" value="RDY03217.1"/>
    <property type="molecule type" value="Genomic_DNA"/>
</dbReference>
<gene>
    <name evidence="2" type="ORF">CR513_13222</name>
</gene>
<feature type="compositionally biased region" description="Basic and acidic residues" evidence="1">
    <location>
        <begin position="321"/>
        <end position="349"/>
    </location>
</feature>
<keyword evidence="3" id="KW-1185">Reference proteome</keyword>
<feature type="compositionally biased region" description="Basic and acidic residues" evidence="1">
    <location>
        <begin position="77"/>
        <end position="93"/>
    </location>
</feature>
<dbReference type="AlphaFoldDB" id="A0A371HKB1"/>
<accession>A0A371HKB1</accession>
<dbReference type="OrthoDB" id="695705at2759"/>
<feature type="non-terminal residue" evidence="2">
    <location>
        <position position="1"/>
    </location>
</feature>
<feature type="compositionally biased region" description="Basic and acidic residues" evidence="1">
    <location>
        <begin position="108"/>
        <end position="123"/>
    </location>
</feature>
<evidence type="ECO:0000313" key="2">
    <source>
        <dbReference type="EMBL" id="RDY03217.1"/>
    </source>
</evidence>
<organism evidence="2 3">
    <name type="scientific">Mucuna pruriens</name>
    <name type="common">Velvet bean</name>
    <name type="synonym">Dolichos pruriens</name>
    <dbReference type="NCBI Taxonomy" id="157652"/>
    <lineage>
        <taxon>Eukaryota</taxon>
        <taxon>Viridiplantae</taxon>
        <taxon>Streptophyta</taxon>
        <taxon>Embryophyta</taxon>
        <taxon>Tracheophyta</taxon>
        <taxon>Spermatophyta</taxon>
        <taxon>Magnoliopsida</taxon>
        <taxon>eudicotyledons</taxon>
        <taxon>Gunneridae</taxon>
        <taxon>Pentapetalae</taxon>
        <taxon>rosids</taxon>
        <taxon>fabids</taxon>
        <taxon>Fabales</taxon>
        <taxon>Fabaceae</taxon>
        <taxon>Papilionoideae</taxon>
        <taxon>50 kb inversion clade</taxon>
        <taxon>NPAAA clade</taxon>
        <taxon>indigoferoid/millettioid clade</taxon>
        <taxon>Phaseoleae</taxon>
        <taxon>Mucuna</taxon>
    </lineage>
</organism>
<name>A0A371HKB1_MUCPR</name>
<evidence type="ECO:0000313" key="3">
    <source>
        <dbReference type="Proteomes" id="UP000257109"/>
    </source>
</evidence>
<evidence type="ECO:0000256" key="1">
    <source>
        <dbReference type="SAM" id="MobiDB-lite"/>
    </source>
</evidence>
<dbReference type="PANTHER" id="PTHR35046:SF9">
    <property type="entry name" value="RNA-DIRECTED DNA POLYMERASE"/>
    <property type="match status" value="1"/>
</dbReference>
<feature type="compositionally biased region" description="Polar residues" evidence="1">
    <location>
        <begin position="350"/>
        <end position="362"/>
    </location>
</feature>
<dbReference type="PANTHER" id="PTHR35046">
    <property type="entry name" value="ZINC KNUCKLE (CCHC-TYPE) FAMILY PROTEIN"/>
    <property type="match status" value="1"/>
</dbReference>
<feature type="region of interest" description="Disordered" evidence="1">
    <location>
        <begin position="305"/>
        <end position="362"/>
    </location>
</feature>
<proteinExistence type="predicted"/>
<sequence>MYRAHSSGLTPLFLAISGGTLQHCHDDRCGRLRIFLDTAMFLRGCEEWKLGGKRWENQAKNGETFPQSLVKALNKERDEKPKMASLHESEGSFKEGNYSEISGSSQSTRRERHERQERVERYRREERREIRGTRGEEQRREKLDMSKCKILPFLGNSKPKVYVDWELKVEQILSCFDVEGCMVVWFVTLEFVDTSVGGYKEGYKDPYECLVALKRLMRERFVPPSYTRNLHNKNQRQHEGSKKFISYKEMEMDLMKDQIWESGEATMARFLHNLNKKVQDVVELQQYATLRELVHRTIKVEMQIKRRSTSRRPYLGSSGGDSERKREKEKVKRDKSLKKESDSSHDQKEITTTLTPNAPRTSNIKCFKYLGRGHIASQ</sequence>
<protein>
    <recommendedName>
        <fullName evidence="4">Retrotransposon gag domain-containing protein</fullName>
    </recommendedName>
</protein>
<evidence type="ECO:0008006" key="4">
    <source>
        <dbReference type="Google" id="ProtNLM"/>
    </source>
</evidence>
<feature type="region of interest" description="Disordered" evidence="1">
    <location>
        <begin position="77"/>
        <end position="123"/>
    </location>
</feature>
<reference evidence="2" key="1">
    <citation type="submission" date="2018-05" db="EMBL/GenBank/DDBJ databases">
        <title>Draft genome of Mucuna pruriens seed.</title>
        <authorList>
            <person name="Nnadi N.E."/>
            <person name="Vos R."/>
            <person name="Hasami M.H."/>
            <person name="Devisetty U.K."/>
            <person name="Aguiy J.C."/>
        </authorList>
    </citation>
    <scope>NUCLEOTIDE SEQUENCE [LARGE SCALE GENOMIC DNA]</scope>
    <source>
        <strain evidence="2">JCA_2017</strain>
    </source>
</reference>
<comment type="caution">
    <text evidence="2">The sequence shown here is derived from an EMBL/GenBank/DDBJ whole genome shotgun (WGS) entry which is preliminary data.</text>
</comment>